<evidence type="ECO:0000313" key="3">
    <source>
        <dbReference type="Proteomes" id="UP001292094"/>
    </source>
</evidence>
<accession>A0AAE1PF01</accession>
<keyword evidence="3" id="KW-1185">Reference proteome</keyword>
<feature type="region of interest" description="Disordered" evidence="1">
    <location>
        <begin position="1"/>
        <end position="69"/>
    </location>
</feature>
<evidence type="ECO:0000313" key="2">
    <source>
        <dbReference type="EMBL" id="KAK4306781.1"/>
    </source>
</evidence>
<name>A0AAE1PF01_9EUCA</name>
<comment type="caution">
    <text evidence="2">The sequence shown here is derived from an EMBL/GenBank/DDBJ whole genome shotgun (WGS) entry which is preliminary data.</text>
</comment>
<dbReference type="EMBL" id="JAWZYT010002091">
    <property type="protein sequence ID" value="KAK4306781.1"/>
    <property type="molecule type" value="Genomic_DNA"/>
</dbReference>
<reference evidence="2" key="1">
    <citation type="submission" date="2023-11" db="EMBL/GenBank/DDBJ databases">
        <title>Genome assemblies of two species of porcelain crab, Petrolisthes cinctipes and Petrolisthes manimaculis (Anomura: Porcellanidae).</title>
        <authorList>
            <person name="Angst P."/>
        </authorList>
    </citation>
    <scope>NUCLEOTIDE SEQUENCE</scope>
    <source>
        <strain evidence="2">PB745_02</strain>
        <tissue evidence="2">Gill</tissue>
    </source>
</reference>
<dbReference type="AlphaFoldDB" id="A0AAE1PF01"/>
<gene>
    <name evidence="2" type="ORF">Pmani_021437</name>
</gene>
<evidence type="ECO:0000256" key="1">
    <source>
        <dbReference type="SAM" id="MobiDB-lite"/>
    </source>
</evidence>
<protein>
    <submittedName>
        <fullName evidence="2">Uncharacterized protein</fullName>
    </submittedName>
</protein>
<dbReference type="Proteomes" id="UP001292094">
    <property type="component" value="Unassembled WGS sequence"/>
</dbReference>
<proteinExistence type="predicted"/>
<sequence>MGWRNDKEMGGRKDKESEGGRIKRCEKEKRDDRECDGNAMGGKRDHQGREVKGGNGDDKEVARRARAEQ</sequence>
<organism evidence="2 3">
    <name type="scientific">Petrolisthes manimaculis</name>
    <dbReference type="NCBI Taxonomy" id="1843537"/>
    <lineage>
        <taxon>Eukaryota</taxon>
        <taxon>Metazoa</taxon>
        <taxon>Ecdysozoa</taxon>
        <taxon>Arthropoda</taxon>
        <taxon>Crustacea</taxon>
        <taxon>Multicrustacea</taxon>
        <taxon>Malacostraca</taxon>
        <taxon>Eumalacostraca</taxon>
        <taxon>Eucarida</taxon>
        <taxon>Decapoda</taxon>
        <taxon>Pleocyemata</taxon>
        <taxon>Anomura</taxon>
        <taxon>Galatheoidea</taxon>
        <taxon>Porcellanidae</taxon>
        <taxon>Petrolisthes</taxon>
    </lineage>
</organism>